<gene>
    <name evidence="3" type="ORF">KKC1_11840</name>
</gene>
<reference evidence="4" key="1">
    <citation type="journal article" date="2017" name="Appl. Environ. Microbiol.">
        <title>Genomic analysis of Calderihabitans maritimus KKC1, a thermophilic hydrogenogenic carboxydotrophic bacterium isolated from marine sediment.</title>
        <authorList>
            <person name="Omae K."/>
            <person name="Yoneda Y."/>
            <person name="Fukuyama Y."/>
            <person name="Yoshida T."/>
            <person name="Sako Y."/>
        </authorList>
    </citation>
    <scope>NUCLEOTIDE SEQUENCE [LARGE SCALE GENOMIC DNA]</scope>
    <source>
        <strain evidence="4">KKC1</strain>
    </source>
</reference>
<dbReference type="Gene3D" id="3.30.110.40">
    <property type="entry name" value="TusA-like domain"/>
    <property type="match status" value="1"/>
</dbReference>
<evidence type="ECO:0000256" key="1">
    <source>
        <dbReference type="ARBA" id="ARBA00008984"/>
    </source>
</evidence>
<dbReference type="EMBL" id="BDGJ01000042">
    <property type="protein sequence ID" value="GAW92024.1"/>
    <property type="molecule type" value="Genomic_DNA"/>
</dbReference>
<proteinExistence type="inferred from homology"/>
<dbReference type="SUPFAM" id="SSF64307">
    <property type="entry name" value="SirA-like"/>
    <property type="match status" value="1"/>
</dbReference>
<comment type="caution">
    <text evidence="3">The sequence shown here is derived from an EMBL/GenBank/DDBJ whole genome shotgun (WGS) entry which is preliminary data.</text>
</comment>
<dbReference type="PANTHER" id="PTHR33279:SF6">
    <property type="entry name" value="SULFUR CARRIER PROTEIN YEDF-RELATED"/>
    <property type="match status" value="1"/>
</dbReference>
<evidence type="ECO:0000259" key="2">
    <source>
        <dbReference type="PROSITE" id="PS01148"/>
    </source>
</evidence>
<feature type="domain" description="UPF0033" evidence="2">
    <location>
        <begin position="6"/>
        <end position="30"/>
    </location>
</feature>
<accession>A0A1Z5HR85</accession>
<organism evidence="3 4">
    <name type="scientific">Calderihabitans maritimus</name>
    <dbReference type="NCBI Taxonomy" id="1246530"/>
    <lineage>
        <taxon>Bacteria</taxon>
        <taxon>Bacillati</taxon>
        <taxon>Bacillota</taxon>
        <taxon>Clostridia</taxon>
        <taxon>Neomoorellales</taxon>
        <taxon>Calderihabitantaceae</taxon>
        <taxon>Calderihabitans</taxon>
    </lineage>
</organism>
<dbReference type="PANTHER" id="PTHR33279">
    <property type="entry name" value="SULFUR CARRIER PROTEIN YEDF-RELATED"/>
    <property type="match status" value="1"/>
</dbReference>
<dbReference type="AlphaFoldDB" id="A0A1Z5HR85"/>
<evidence type="ECO:0000313" key="3">
    <source>
        <dbReference type="EMBL" id="GAW92024.1"/>
    </source>
</evidence>
<dbReference type="Pfam" id="PF01206">
    <property type="entry name" value="TusA"/>
    <property type="match status" value="1"/>
</dbReference>
<dbReference type="InterPro" id="IPR036868">
    <property type="entry name" value="TusA-like_sf"/>
</dbReference>
<keyword evidence="4" id="KW-1185">Reference proteome</keyword>
<evidence type="ECO:0000313" key="4">
    <source>
        <dbReference type="Proteomes" id="UP000197032"/>
    </source>
</evidence>
<dbReference type="Proteomes" id="UP000197032">
    <property type="component" value="Unassembled WGS sequence"/>
</dbReference>
<dbReference type="RefSeq" id="WP_202819956.1">
    <property type="nucleotide sequence ID" value="NZ_BDGJ01000042.1"/>
</dbReference>
<sequence>MATHRLDVLGEVCPVPLLKTQQICRRLKTGDTLVVETNFSRSVRNILDWAEKNRYEFTVESTENGIWQIFLTKQE</sequence>
<comment type="similarity">
    <text evidence="1">Belongs to the sulfur carrier protein TusA family.</text>
</comment>
<dbReference type="InterPro" id="IPR001455">
    <property type="entry name" value="TusA-like"/>
</dbReference>
<protein>
    <submittedName>
        <fullName evidence="3">Response regulator SirA</fullName>
    </submittedName>
</protein>
<dbReference type="PROSITE" id="PS01148">
    <property type="entry name" value="UPF0033"/>
    <property type="match status" value="1"/>
</dbReference>
<name>A0A1Z5HR85_9FIRM</name>
<dbReference type="CDD" id="cd00291">
    <property type="entry name" value="SirA_YedF_YeeD"/>
    <property type="match status" value="1"/>
</dbReference>